<sequence length="539" mass="57985">MTTRDEAVARLTAPGSAFEIRVEEVLGERMEVFAHRQRSLGELLRASAGFGGREYLVTENGRLTYAEHHAAVAALGTALRDEYGVGKGDRVAICSANNPEWIIAFWAAVSLGAIAVGMNSMWAGPEIDHGLELTEPKVLIADRVRRELAGEPGIPVLSVEEDVPALIARHAGAALPDEPVDEDDPVVILFTSGTTGWPKGATHSHRNVIAACWFHLLNDAVAAETGRPQADRRYLLATPLFHIAALHNLAVVRLAVGDTAVVHLGRFDLDRVLRLIERERVTNWGAVPTMLSRLVEHGDLAKYDLGSLRTVSVSSAPSSPALKARLREVLPVAGGSLGTTYGLTESSTAATLASAAELLADPETVGAPVPTMEVEVRDGAGDPVPDGVEGEICLRGAQMMLGYWRNPEATAASNAPRRWFRTGDLGTMTGGRLRVSSRRSDLILRGGENVYPAEVEHRLSTHPAVRECIVLGAPHPDFGEEVAAVVVVAPGATVTEDELREHTRARIARYKVPTRWVITTEELPRNATGKVNRGQVELT</sequence>
<reference evidence="5" key="2">
    <citation type="submission" date="2023-01" db="EMBL/GenBank/DDBJ databases">
        <authorList>
            <person name="Sun Q."/>
            <person name="Evtushenko L."/>
        </authorList>
    </citation>
    <scope>NUCLEOTIDE SEQUENCE</scope>
    <source>
        <strain evidence="5">VKM Ac-2007</strain>
    </source>
</reference>
<comment type="similarity">
    <text evidence="1">Belongs to the ATP-dependent AMP-binding enzyme family.</text>
</comment>
<dbReference type="PANTHER" id="PTHR43201">
    <property type="entry name" value="ACYL-COA SYNTHETASE"/>
    <property type="match status" value="1"/>
</dbReference>
<dbReference type="InterPro" id="IPR020845">
    <property type="entry name" value="AMP-binding_CS"/>
</dbReference>
<organism evidence="5 6">
    <name type="scientific">Streptosporangium carneum</name>
    <dbReference type="NCBI Taxonomy" id="47481"/>
    <lineage>
        <taxon>Bacteria</taxon>
        <taxon>Bacillati</taxon>
        <taxon>Actinomycetota</taxon>
        <taxon>Actinomycetes</taxon>
        <taxon>Streptosporangiales</taxon>
        <taxon>Streptosporangiaceae</taxon>
        <taxon>Streptosporangium</taxon>
    </lineage>
</organism>
<comment type="caution">
    <text evidence="5">The sequence shown here is derived from an EMBL/GenBank/DDBJ whole genome shotgun (WGS) entry which is preliminary data.</text>
</comment>
<dbReference type="Proteomes" id="UP001143474">
    <property type="component" value="Unassembled WGS sequence"/>
</dbReference>
<dbReference type="AlphaFoldDB" id="A0A9W6MFZ0"/>
<reference evidence="5" key="1">
    <citation type="journal article" date="2014" name="Int. J. Syst. Evol. Microbiol.">
        <title>Complete genome sequence of Corynebacterium casei LMG S-19264T (=DSM 44701T), isolated from a smear-ripened cheese.</title>
        <authorList>
            <consortium name="US DOE Joint Genome Institute (JGI-PGF)"/>
            <person name="Walter F."/>
            <person name="Albersmeier A."/>
            <person name="Kalinowski J."/>
            <person name="Ruckert C."/>
        </authorList>
    </citation>
    <scope>NUCLEOTIDE SEQUENCE</scope>
    <source>
        <strain evidence="5">VKM Ac-2007</strain>
    </source>
</reference>
<dbReference type="Pfam" id="PF13193">
    <property type="entry name" value="AMP-binding_C"/>
    <property type="match status" value="1"/>
</dbReference>
<evidence type="ECO:0000256" key="2">
    <source>
        <dbReference type="ARBA" id="ARBA00022598"/>
    </source>
</evidence>
<proteinExistence type="inferred from homology"/>
<dbReference type="PROSITE" id="PS00455">
    <property type="entry name" value="AMP_BINDING"/>
    <property type="match status" value="1"/>
</dbReference>
<dbReference type="SUPFAM" id="SSF56801">
    <property type="entry name" value="Acetyl-CoA synthetase-like"/>
    <property type="match status" value="1"/>
</dbReference>
<dbReference type="EMBL" id="BSEV01000017">
    <property type="protein sequence ID" value="GLK12612.1"/>
    <property type="molecule type" value="Genomic_DNA"/>
</dbReference>
<dbReference type="InterPro" id="IPR042099">
    <property type="entry name" value="ANL_N_sf"/>
</dbReference>
<dbReference type="Gene3D" id="3.40.50.12780">
    <property type="entry name" value="N-terminal domain of ligase-like"/>
    <property type="match status" value="1"/>
</dbReference>
<evidence type="ECO:0000259" key="3">
    <source>
        <dbReference type="Pfam" id="PF00501"/>
    </source>
</evidence>
<dbReference type="RefSeq" id="WP_271220933.1">
    <property type="nucleotide sequence ID" value="NZ_BAAAVD010000037.1"/>
</dbReference>
<accession>A0A9W6MFZ0</accession>
<keyword evidence="2 5" id="KW-0436">Ligase</keyword>
<name>A0A9W6MFZ0_9ACTN</name>
<dbReference type="InterPro" id="IPR045851">
    <property type="entry name" value="AMP-bd_C_sf"/>
</dbReference>
<gene>
    <name evidence="5" type="ORF">GCM10017600_60220</name>
</gene>
<dbReference type="Pfam" id="PF00501">
    <property type="entry name" value="AMP-binding"/>
    <property type="match status" value="1"/>
</dbReference>
<feature type="domain" description="AMP-binding enzyme C-terminal" evidence="4">
    <location>
        <begin position="454"/>
        <end position="530"/>
    </location>
</feature>
<dbReference type="InterPro" id="IPR000873">
    <property type="entry name" value="AMP-dep_synth/lig_dom"/>
</dbReference>
<dbReference type="GO" id="GO:0031956">
    <property type="term" value="F:medium-chain fatty acid-CoA ligase activity"/>
    <property type="evidence" value="ECO:0007669"/>
    <property type="project" value="TreeGrafter"/>
</dbReference>
<protein>
    <submittedName>
        <fullName evidence="5">Fatty acid--CoA ligase</fullName>
    </submittedName>
</protein>
<dbReference type="PANTHER" id="PTHR43201:SF5">
    <property type="entry name" value="MEDIUM-CHAIN ACYL-COA LIGASE ACSF2, MITOCHONDRIAL"/>
    <property type="match status" value="1"/>
</dbReference>
<feature type="domain" description="AMP-dependent synthetase/ligase" evidence="3">
    <location>
        <begin position="46"/>
        <end position="404"/>
    </location>
</feature>
<evidence type="ECO:0000313" key="6">
    <source>
        <dbReference type="Proteomes" id="UP001143474"/>
    </source>
</evidence>
<dbReference type="Gene3D" id="3.30.300.30">
    <property type="match status" value="1"/>
</dbReference>
<dbReference type="InterPro" id="IPR025110">
    <property type="entry name" value="AMP-bd_C"/>
</dbReference>
<evidence type="ECO:0000256" key="1">
    <source>
        <dbReference type="ARBA" id="ARBA00006432"/>
    </source>
</evidence>
<evidence type="ECO:0000259" key="4">
    <source>
        <dbReference type="Pfam" id="PF13193"/>
    </source>
</evidence>
<keyword evidence="6" id="KW-1185">Reference proteome</keyword>
<evidence type="ECO:0000313" key="5">
    <source>
        <dbReference type="EMBL" id="GLK12612.1"/>
    </source>
</evidence>
<dbReference type="GO" id="GO:0006631">
    <property type="term" value="P:fatty acid metabolic process"/>
    <property type="evidence" value="ECO:0007669"/>
    <property type="project" value="TreeGrafter"/>
</dbReference>